<name>A0AAD9Y3F4_COLKA</name>
<reference evidence="1" key="1">
    <citation type="submission" date="2023-02" db="EMBL/GenBank/DDBJ databases">
        <title>Colletotrichum kahawae CIFC_Que2 genome sequencing and assembly.</title>
        <authorList>
            <person name="Baroncelli R."/>
        </authorList>
    </citation>
    <scope>NUCLEOTIDE SEQUENCE</scope>
    <source>
        <strain evidence="1">CIFC_Que2</strain>
    </source>
</reference>
<keyword evidence="2" id="KW-1185">Reference proteome</keyword>
<gene>
    <name evidence="1" type="ORF">CKAH01_07844</name>
</gene>
<evidence type="ECO:0000313" key="1">
    <source>
        <dbReference type="EMBL" id="KAK2736090.1"/>
    </source>
</evidence>
<evidence type="ECO:0000313" key="2">
    <source>
        <dbReference type="Proteomes" id="UP001281614"/>
    </source>
</evidence>
<comment type="caution">
    <text evidence="1">The sequence shown here is derived from an EMBL/GenBank/DDBJ whole genome shotgun (WGS) entry which is preliminary data.</text>
</comment>
<organism evidence="1 2">
    <name type="scientific">Colletotrichum kahawae</name>
    <name type="common">Coffee berry disease fungus</name>
    <dbReference type="NCBI Taxonomy" id="34407"/>
    <lineage>
        <taxon>Eukaryota</taxon>
        <taxon>Fungi</taxon>
        <taxon>Dikarya</taxon>
        <taxon>Ascomycota</taxon>
        <taxon>Pezizomycotina</taxon>
        <taxon>Sordariomycetes</taxon>
        <taxon>Hypocreomycetidae</taxon>
        <taxon>Glomerellales</taxon>
        <taxon>Glomerellaceae</taxon>
        <taxon>Colletotrichum</taxon>
        <taxon>Colletotrichum gloeosporioides species complex</taxon>
    </lineage>
</organism>
<accession>A0AAD9Y3F4</accession>
<dbReference type="AlphaFoldDB" id="A0AAD9Y3F4"/>
<proteinExistence type="predicted"/>
<dbReference type="EMBL" id="VYYT01000433">
    <property type="protein sequence ID" value="KAK2736090.1"/>
    <property type="molecule type" value="Genomic_DNA"/>
</dbReference>
<protein>
    <submittedName>
        <fullName evidence="1">Uncharacterized protein</fullName>
    </submittedName>
</protein>
<dbReference type="Proteomes" id="UP001281614">
    <property type="component" value="Unassembled WGS sequence"/>
</dbReference>
<sequence length="101" mass="11116">MESESAMYSNGFWLPAPDCNLPANPICSPARHTRFLRSLSLAEYPSAKSMTHIRSSEKQWLSPGETDRQEQTMFPSTVLCSRVGTTLALILAEIIVAAFPG</sequence>